<keyword evidence="5" id="KW-0560">Oxidoreductase</keyword>
<dbReference type="InterPro" id="IPR017896">
    <property type="entry name" value="4Fe4S_Fe-S-bd"/>
</dbReference>
<feature type="domain" description="4Fe-4S ferredoxin-type" evidence="8">
    <location>
        <begin position="661"/>
        <end position="694"/>
    </location>
</feature>
<dbReference type="PROSITE" id="PS00198">
    <property type="entry name" value="4FE4S_FER_1"/>
    <property type="match status" value="1"/>
</dbReference>
<protein>
    <submittedName>
        <fullName evidence="10">FAD-binding oxidoreductase</fullName>
    </submittedName>
</protein>
<proteinExistence type="predicted"/>
<sequence length="1023" mass="112723">MSPNVSLPKLSHEQTLEPVYLSFLGALAQSEFSGDIDKRYSARLAQATDNSVYQFLPQAVIYPRDQQDVSIALTLAAKSEFDKVVFSARGGGTGTNGQSLTHGLILDLSRYLNKVVEINAEEGWVKVQAGVVKDALNDALRPHGFFFSPDLSTSNRATIGGMVNTDASGAGSLVYGKTSDHVLALSSVLYDGSVLETCAVSNDELARIDDITQNALGQKLTEEVASICRNNRAEIEARFPELNRFLTGYDLKNVWNDELSEFNLSRILTGSEGTLAVITEAKLNITPLPSVRMMVNIKYDSFESALRHAPDLVKAKATVVETVDSKVLNLAQQDIIWHSVSDLIKEVPGSVIDGLNMVEFAGDKEEVEAKVAALESVLEQQIKASAGGLLGYQVTSDKPSINMIYAMRKKAVGLLGATKGRRKPLAFAEDTAVPPEKLADFIMEFRALLDSHELQYGMFGHVDAGVLHVRPALDMCDVNDERLLKTVSDQVADLTLKYGGLMWGEHGKGVRGEYGPAVFGDELYSLLEEVKGLFDPHNKLNPGKLVAPKGAGALIYNVDSAKRGSFDRQIPIKTRDAFPDVMNCNGNGLCFNYSHYSPMCPSFKVTGDRVQSPKGRAGLMREWLRLLESEGVDLDALAKAKPLGLLQRAQNSLKIESEYDYSHEVMESLKGCLACKACSSQCPVKVDVPKFRAQFFNIYYQRYLRPTKDYLVAGIEDALPVMASMPKLTNAVSQNPVSQWVIKRALGYVDAPALSVPTLKQRLDGHGSRGYDLETLAGIPDGERCEYVLVVQDPFNSYYEAGTVYRFIKLIEKMGLKPVLLPFKPNGKPIHIKGFLDKFAKTAKSSADFLAQVHKLNIPMVGVDPAMVLCYRDEYREVLGDECGDFEVKLANEWLLEAIKSHTVNRPSSGLKPESKPEFTWFSHCTESTAKPNTAKEWQLIFAHFGAELKTANMGCCGMAGTYGHELENQQRSRELFSMSWEQALKALPQEQILVSGYSCRSQVKRFGGFKPKHPLEALLSLI</sequence>
<evidence type="ECO:0000259" key="8">
    <source>
        <dbReference type="PROSITE" id="PS51379"/>
    </source>
</evidence>
<dbReference type="InterPro" id="IPR016169">
    <property type="entry name" value="FAD-bd_PCMH_sub2"/>
</dbReference>
<dbReference type="PANTHER" id="PTHR11748:SF119">
    <property type="entry name" value="D-2-HYDROXYGLUTARATE DEHYDROGENASE"/>
    <property type="match status" value="1"/>
</dbReference>
<organism evidence="10 11">
    <name type="scientific">Shewanella nanhaiensis</name>
    <dbReference type="NCBI Taxonomy" id="2864872"/>
    <lineage>
        <taxon>Bacteria</taxon>
        <taxon>Pseudomonadati</taxon>
        <taxon>Pseudomonadota</taxon>
        <taxon>Gammaproteobacteria</taxon>
        <taxon>Alteromonadales</taxon>
        <taxon>Shewanellaceae</taxon>
        <taxon>Shewanella</taxon>
    </lineage>
</organism>
<keyword evidence="2" id="KW-0285">Flavoprotein</keyword>
<dbReference type="InterPro" id="IPR004113">
    <property type="entry name" value="FAD-bd_oxidored_4_C"/>
</dbReference>
<dbReference type="Gene3D" id="3.30.465.10">
    <property type="match status" value="1"/>
</dbReference>
<evidence type="ECO:0000259" key="9">
    <source>
        <dbReference type="PROSITE" id="PS51387"/>
    </source>
</evidence>
<gene>
    <name evidence="10" type="ORF">K0625_20125</name>
</gene>
<dbReference type="Pfam" id="PF01565">
    <property type="entry name" value="FAD_binding_4"/>
    <property type="match status" value="1"/>
</dbReference>
<dbReference type="SUPFAM" id="SSF56176">
    <property type="entry name" value="FAD-binding/transporter-associated domain-like"/>
    <property type="match status" value="1"/>
</dbReference>
<keyword evidence="11" id="KW-1185">Reference proteome</keyword>
<evidence type="ECO:0000256" key="3">
    <source>
        <dbReference type="ARBA" id="ARBA00022723"/>
    </source>
</evidence>
<dbReference type="InterPro" id="IPR006094">
    <property type="entry name" value="Oxid_FAD_bind_N"/>
</dbReference>
<accession>A0ABS7E8Q8</accession>
<dbReference type="PANTHER" id="PTHR11748">
    <property type="entry name" value="D-LACTATE DEHYDROGENASE"/>
    <property type="match status" value="1"/>
</dbReference>
<comment type="cofactor">
    <cofactor evidence="1">
        <name>FAD</name>
        <dbReference type="ChEBI" id="CHEBI:57692"/>
    </cofactor>
</comment>
<dbReference type="InterPro" id="IPR016167">
    <property type="entry name" value="FAD-bd_PCMH_sub1"/>
</dbReference>
<keyword evidence="3" id="KW-0479">Metal-binding</keyword>
<dbReference type="Gene3D" id="3.30.43.10">
    <property type="entry name" value="Uridine Diphospho-n-acetylenolpyruvylglucosamine Reductase, domain 2"/>
    <property type="match status" value="1"/>
</dbReference>
<keyword evidence="4" id="KW-0274">FAD</keyword>
<dbReference type="PROSITE" id="PS51379">
    <property type="entry name" value="4FE4S_FER_2"/>
    <property type="match status" value="1"/>
</dbReference>
<dbReference type="Pfam" id="PF13183">
    <property type="entry name" value="Fer4_8"/>
    <property type="match status" value="1"/>
</dbReference>
<dbReference type="Proteomes" id="UP001195963">
    <property type="component" value="Unassembled WGS sequence"/>
</dbReference>
<evidence type="ECO:0000256" key="1">
    <source>
        <dbReference type="ARBA" id="ARBA00001974"/>
    </source>
</evidence>
<comment type="caution">
    <text evidence="10">The sequence shown here is derived from an EMBL/GenBank/DDBJ whole genome shotgun (WGS) entry which is preliminary data.</text>
</comment>
<dbReference type="InterPro" id="IPR016164">
    <property type="entry name" value="FAD-linked_Oxase-like_C"/>
</dbReference>
<evidence type="ECO:0000313" key="11">
    <source>
        <dbReference type="Proteomes" id="UP001195963"/>
    </source>
</evidence>
<dbReference type="InterPro" id="IPR016166">
    <property type="entry name" value="FAD-bd_PCMH"/>
</dbReference>
<keyword evidence="6" id="KW-0408">Iron</keyword>
<dbReference type="InterPro" id="IPR036318">
    <property type="entry name" value="FAD-bd_PCMH-like_sf"/>
</dbReference>
<feature type="domain" description="FAD-binding PCMH-type" evidence="9">
    <location>
        <begin position="53"/>
        <end position="288"/>
    </location>
</feature>
<reference evidence="10 11" key="1">
    <citation type="submission" date="2021-07" db="EMBL/GenBank/DDBJ databases">
        <title>Shewanella sp. nov, isolated from SCS.</title>
        <authorList>
            <person name="Cao W.R."/>
        </authorList>
    </citation>
    <scope>NUCLEOTIDE SEQUENCE [LARGE SCALE GENOMIC DNA]</scope>
    <source>
        <strain evidence="10 11">NR704-98</strain>
    </source>
</reference>
<dbReference type="SUPFAM" id="SSF46548">
    <property type="entry name" value="alpha-helical ferredoxin"/>
    <property type="match status" value="1"/>
</dbReference>
<evidence type="ECO:0000256" key="7">
    <source>
        <dbReference type="ARBA" id="ARBA00023014"/>
    </source>
</evidence>
<keyword evidence="7" id="KW-0411">Iron-sulfur</keyword>
<dbReference type="SUPFAM" id="SSF55103">
    <property type="entry name" value="FAD-linked oxidases, C-terminal domain"/>
    <property type="match status" value="1"/>
</dbReference>
<dbReference type="InterPro" id="IPR017900">
    <property type="entry name" value="4Fe4S_Fe_S_CS"/>
</dbReference>
<name>A0ABS7E8Q8_9GAMM</name>
<evidence type="ECO:0000256" key="6">
    <source>
        <dbReference type="ARBA" id="ARBA00023004"/>
    </source>
</evidence>
<evidence type="ECO:0000256" key="2">
    <source>
        <dbReference type="ARBA" id="ARBA00022630"/>
    </source>
</evidence>
<dbReference type="EMBL" id="JAHZST010000018">
    <property type="protein sequence ID" value="MBW8185944.1"/>
    <property type="molecule type" value="Genomic_DNA"/>
</dbReference>
<evidence type="ECO:0000256" key="4">
    <source>
        <dbReference type="ARBA" id="ARBA00022827"/>
    </source>
</evidence>
<evidence type="ECO:0000256" key="5">
    <source>
        <dbReference type="ARBA" id="ARBA00023002"/>
    </source>
</evidence>
<dbReference type="Pfam" id="PF02913">
    <property type="entry name" value="FAD-oxidase_C"/>
    <property type="match status" value="1"/>
</dbReference>
<dbReference type="PROSITE" id="PS51387">
    <property type="entry name" value="FAD_PCMH"/>
    <property type="match status" value="1"/>
</dbReference>
<dbReference type="RefSeq" id="WP_220111294.1">
    <property type="nucleotide sequence ID" value="NZ_JAHZST010000018.1"/>
</dbReference>
<dbReference type="Gene3D" id="3.30.70.2740">
    <property type="match status" value="1"/>
</dbReference>
<evidence type="ECO:0000313" key="10">
    <source>
        <dbReference type="EMBL" id="MBW8185944.1"/>
    </source>
</evidence>